<name>A0A6J8CRY8_MYTCO</name>
<reference evidence="1 2" key="1">
    <citation type="submission" date="2020-06" db="EMBL/GenBank/DDBJ databases">
        <authorList>
            <person name="Li R."/>
            <person name="Bekaert M."/>
        </authorList>
    </citation>
    <scope>NUCLEOTIDE SEQUENCE [LARGE SCALE GENOMIC DNA]</scope>
    <source>
        <strain evidence="2">wild</strain>
    </source>
</reference>
<dbReference type="EMBL" id="CACVKT020005992">
    <property type="protein sequence ID" value="CAC5399288.1"/>
    <property type="molecule type" value="Genomic_DNA"/>
</dbReference>
<organism evidence="1 2">
    <name type="scientific">Mytilus coruscus</name>
    <name type="common">Sea mussel</name>
    <dbReference type="NCBI Taxonomy" id="42192"/>
    <lineage>
        <taxon>Eukaryota</taxon>
        <taxon>Metazoa</taxon>
        <taxon>Spiralia</taxon>
        <taxon>Lophotrochozoa</taxon>
        <taxon>Mollusca</taxon>
        <taxon>Bivalvia</taxon>
        <taxon>Autobranchia</taxon>
        <taxon>Pteriomorphia</taxon>
        <taxon>Mytilida</taxon>
        <taxon>Mytiloidea</taxon>
        <taxon>Mytilidae</taxon>
        <taxon>Mytilinae</taxon>
        <taxon>Mytilus</taxon>
    </lineage>
</organism>
<protein>
    <submittedName>
        <fullName evidence="1">Uncharacterized protein</fullName>
    </submittedName>
</protein>
<evidence type="ECO:0000313" key="2">
    <source>
        <dbReference type="Proteomes" id="UP000507470"/>
    </source>
</evidence>
<sequence>MGLQNIPQPPAYQQTSYHHNHKKVINEIHENKDNNKDTLDYITELNTQRQAENQDRALITDKQNEERGVKLAQAIDRLATPESSIYEEQNVISKENPLTMEYNQQGQTMEYNQQGQEEKKYQWMPKHEIEEKLQQYQTISHKVRKLEKEERIFVVEVQSEPVKIVLINNYMPTMATGSEKEYREHLDKHNSMIEKYEQTQCIHHW</sequence>
<gene>
    <name evidence="1" type="ORF">MCOR_33561</name>
</gene>
<accession>A0A6J8CRY8</accession>
<dbReference type="Proteomes" id="UP000507470">
    <property type="component" value="Unassembled WGS sequence"/>
</dbReference>
<proteinExistence type="predicted"/>
<dbReference type="AlphaFoldDB" id="A0A6J8CRY8"/>
<evidence type="ECO:0000313" key="1">
    <source>
        <dbReference type="EMBL" id="CAC5399288.1"/>
    </source>
</evidence>
<keyword evidence="2" id="KW-1185">Reference proteome</keyword>